<dbReference type="SMART" id="SM00088">
    <property type="entry name" value="PINT"/>
    <property type="match status" value="1"/>
</dbReference>
<proteinExistence type="inferred from homology"/>
<dbReference type="Proteomes" id="UP000887575">
    <property type="component" value="Unassembled WGS sequence"/>
</dbReference>
<dbReference type="PANTHER" id="PTHR15350">
    <property type="entry name" value="COP9 SIGNALOSOME COMPLEX SUBUNIT 7/DENDRITIC CELL PROTEIN GA17"/>
    <property type="match status" value="1"/>
</dbReference>
<dbReference type="InterPro" id="IPR000717">
    <property type="entry name" value="PCI_dom"/>
</dbReference>
<keyword evidence="2" id="KW-0736">Signalosome</keyword>
<evidence type="ECO:0000256" key="2">
    <source>
        <dbReference type="ARBA" id="ARBA00022790"/>
    </source>
</evidence>
<dbReference type="WBParaSite" id="MBELARI_LOCUS17270">
    <property type="protein sequence ID" value="MBELARI_LOCUS17270"/>
    <property type="gene ID" value="MBELARI_LOCUS17270"/>
</dbReference>
<evidence type="ECO:0000313" key="4">
    <source>
        <dbReference type="Proteomes" id="UP000887575"/>
    </source>
</evidence>
<keyword evidence="4" id="KW-1185">Reference proteome</keyword>
<comment type="similarity">
    <text evidence="1">Belongs to the CSN7/EIF3M family. CSN7 subfamily.</text>
</comment>
<sequence length="229" mass="26362">MEPVINAVEEAIAAPTRVGYGELLQDEKVRALEKEKPELWHTLNVFTYGTYADLLPSTSLSNEATMKMRQLTILSMAAKERQIPFDRLLSALKLDTDRAVEDLIIDAMYKGLLKGRLNSMDRCFEVEEWQSRDFPLEKLPALRQSFYACLNNVEHVVSECNKMAAIEENNAFVQNEEEMARQERIGNARKEVEEEMRLTGFMGGSRQYLGMPGTSMQKEKRKMLRKIFK</sequence>
<evidence type="ECO:0000259" key="3">
    <source>
        <dbReference type="PROSITE" id="PS50250"/>
    </source>
</evidence>
<protein>
    <submittedName>
        <fullName evidence="5">PCI domain-containing protein</fullName>
    </submittedName>
</protein>
<dbReference type="PANTHER" id="PTHR15350:SF5">
    <property type="entry name" value="COP9 SIGNALOSOME COMPLEX SUBUNIT 7"/>
    <property type="match status" value="1"/>
</dbReference>
<dbReference type="Pfam" id="PF01399">
    <property type="entry name" value="PCI"/>
    <property type="match status" value="1"/>
</dbReference>
<dbReference type="PROSITE" id="PS50250">
    <property type="entry name" value="PCI"/>
    <property type="match status" value="1"/>
</dbReference>
<dbReference type="GO" id="GO:0008180">
    <property type="term" value="C:COP9 signalosome"/>
    <property type="evidence" value="ECO:0007669"/>
    <property type="project" value="UniProtKB-KW"/>
</dbReference>
<organism evidence="4 5">
    <name type="scientific">Mesorhabditis belari</name>
    <dbReference type="NCBI Taxonomy" id="2138241"/>
    <lineage>
        <taxon>Eukaryota</taxon>
        <taxon>Metazoa</taxon>
        <taxon>Ecdysozoa</taxon>
        <taxon>Nematoda</taxon>
        <taxon>Chromadorea</taxon>
        <taxon>Rhabditida</taxon>
        <taxon>Rhabditina</taxon>
        <taxon>Rhabditomorpha</taxon>
        <taxon>Rhabditoidea</taxon>
        <taxon>Rhabditidae</taxon>
        <taxon>Mesorhabditinae</taxon>
        <taxon>Mesorhabditis</taxon>
    </lineage>
</organism>
<dbReference type="InterPro" id="IPR045237">
    <property type="entry name" value="COPS7/eIF3m"/>
</dbReference>
<name>A0AAF3ESZ7_9BILA</name>
<evidence type="ECO:0000313" key="5">
    <source>
        <dbReference type="WBParaSite" id="MBELARI_LOCUS17270"/>
    </source>
</evidence>
<dbReference type="AlphaFoldDB" id="A0AAF3ESZ7"/>
<feature type="domain" description="PCI" evidence="3">
    <location>
        <begin position="1"/>
        <end position="131"/>
    </location>
</feature>
<reference evidence="5" key="1">
    <citation type="submission" date="2024-02" db="UniProtKB">
        <authorList>
            <consortium name="WormBaseParasite"/>
        </authorList>
    </citation>
    <scope>IDENTIFICATION</scope>
</reference>
<evidence type="ECO:0000256" key="1">
    <source>
        <dbReference type="ARBA" id="ARBA00008482"/>
    </source>
</evidence>
<accession>A0AAF3ESZ7</accession>